<protein>
    <submittedName>
        <fullName evidence="2">Surface layer protein slpm</fullName>
    </submittedName>
</protein>
<sequence length="467" mass="47894">MQASLKKSLYLGLAALSFVAAGAAATTTASAKSYATVKTNTTLTTAATDRNVNLTGTNAIYTKAGTVKGAKIVAPTTTAKKLNKSTNGSANFRAYRVATTNRGSVYYKVVSFDGSYRGWVYGGKSTSKFAGGVASYDTTKTATAPSSSAVYTLKSSAVSTTSNTAFYAQPAWAEYKIGRAKVNGVTLTSTSAYKDTQFTFSDAVTNRAGDTFYKIATAPGATDLVGQWVAASAVTSPSDFNASTQVKINITTTDGTSVASFNYTPTTATGEGTAVDLSSDSALSTKADDAATAAGYKLKTSDNVNQAALKAATIGGTVTLYATKSDQVSMNTTVYIAQSGSVTPVKATTTSDASVTKPSDAENVIVTPTTAFTPFTGAEGATYTAADALAYLNGNSTLKTLYSPKFQDTNASGTTTWYEYVYTPQSASAGTYDASESVQAVYTATKTATTAPTGTTTTGTATGALDN</sequence>
<dbReference type="EMBL" id="AYYR01000078">
    <property type="protein sequence ID" value="KRM74489.1"/>
    <property type="molecule type" value="Genomic_DNA"/>
</dbReference>
<dbReference type="Proteomes" id="UP000051845">
    <property type="component" value="Unassembled WGS sequence"/>
</dbReference>
<evidence type="ECO:0000313" key="3">
    <source>
        <dbReference type="Proteomes" id="UP000051845"/>
    </source>
</evidence>
<feature type="chain" id="PRO_5006415320" evidence="1">
    <location>
        <begin position="32"/>
        <end position="467"/>
    </location>
</feature>
<evidence type="ECO:0000256" key="1">
    <source>
        <dbReference type="SAM" id="SignalP"/>
    </source>
</evidence>
<name>A0A0R2BDF8_SECCO</name>
<keyword evidence="1" id="KW-0732">Signal</keyword>
<feature type="signal peptide" evidence="1">
    <location>
        <begin position="1"/>
        <end position="31"/>
    </location>
</feature>
<dbReference type="RefSeq" id="WP_054762172.1">
    <property type="nucleotide sequence ID" value="NZ_AYYR01000078.1"/>
</dbReference>
<reference evidence="2 3" key="1">
    <citation type="journal article" date="2015" name="Genome Announc.">
        <title>Expanding the biotechnology potential of lactobacilli through comparative genomics of 213 strains and associated genera.</title>
        <authorList>
            <person name="Sun Z."/>
            <person name="Harris H.M."/>
            <person name="McCann A."/>
            <person name="Guo C."/>
            <person name="Argimon S."/>
            <person name="Zhang W."/>
            <person name="Yang X."/>
            <person name="Jeffery I.B."/>
            <person name="Cooney J.C."/>
            <person name="Kagawa T.F."/>
            <person name="Liu W."/>
            <person name="Song Y."/>
            <person name="Salvetti E."/>
            <person name="Wrobel A."/>
            <person name="Rasinkangas P."/>
            <person name="Parkhill J."/>
            <person name="Rea M.C."/>
            <person name="O'Sullivan O."/>
            <person name="Ritari J."/>
            <person name="Douillard F.P."/>
            <person name="Paul Ross R."/>
            <person name="Yang R."/>
            <person name="Briner A.E."/>
            <person name="Felis G.E."/>
            <person name="de Vos W.M."/>
            <person name="Barrangou R."/>
            <person name="Klaenhammer T.R."/>
            <person name="Caufield P.W."/>
            <person name="Cui Y."/>
            <person name="Zhang H."/>
            <person name="O'Toole P.W."/>
        </authorList>
    </citation>
    <scope>NUCLEOTIDE SEQUENCE [LARGE SCALE GENOMIC DNA]</scope>
    <source>
        <strain evidence="2 3">DSM 20515</strain>
    </source>
</reference>
<dbReference type="PATRIC" id="fig|1423733.4.peg.126"/>
<comment type="caution">
    <text evidence="2">The sequence shown here is derived from an EMBL/GenBank/DDBJ whole genome shotgun (WGS) entry which is preliminary data.</text>
</comment>
<dbReference type="AlphaFoldDB" id="A0A0R2BDF8"/>
<gene>
    <name evidence="2" type="ORF">FC82_GL000117</name>
</gene>
<proteinExistence type="predicted"/>
<evidence type="ECO:0000313" key="2">
    <source>
        <dbReference type="EMBL" id="KRM74489.1"/>
    </source>
</evidence>
<organism evidence="2 3">
    <name type="scientific">Secundilactobacillus collinoides DSM 20515 = JCM 1123</name>
    <dbReference type="NCBI Taxonomy" id="1423733"/>
    <lineage>
        <taxon>Bacteria</taxon>
        <taxon>Bacillati</taxon>
        <taxon>Bacillota</taxon>
        <taxon>Bacilli</taxon>
        <taxon>Lactobacillales</taxon>
        <taxon>Lactobacillaceae</taxon>
        <taxon>Secundilactobacillus</taxon>
    </lineage>
</organism>
<accession>A0A0R2BDF8</accession>